<gene>
    <name evidence="2" type="ORF">D7V21_04030</name>
</gene>
<dbReference type="RefSeq" id="WP_120369251.1">
    <property type="nucleotide sequence ID" value="NZ_RAXU01000003.1"/>
</dbReference>
<dbReference type="Proteomes" id="UP000269001">
    <property type="component" value="Unassembled WGS sequence"/>
</dbReference>
<dbReference type="AlphaFoldDB" id="A0A3A8F2X2"/>
<dbReference type="Pfam" id="PF13302">
    <property type="entry name" value="Acetyltransf_3"/>
    <property type="match status" value="1"/>
</dbReference>
<protein>
    <submittedName>
        <fullName evidence="2">N-acetyltransferase</fullName>
    </submittedName>
</protein>
<dbReference type="Gene3D" id="3.40.630.30">
    <property type="match status" value="1"/>
</dbReference>
<organism evidence="2 3">
    <name type="scientific">Acinetobacter guerrae</name>
    <dbReference type="NCBI Taxonomy" id="1843371"/>
    <lineage>
        <taxon>Bacteria</taxon>
        <taxon>Pseudomonadati</taxon>
        <taxon>Pseudomonadota</taxon>
        <taxon>Gammaproteobacteria</taxon>
        <taxon>Moraxellales</taxon>
        <taxon>Moraxellaceae</taxon>
        <taxon>Acinetobacter</taxon>
    </lineage>
</organism>
<name>A0A3A8F2X2_9GAMM</name>
<dbReference type="SUPFAM" id="SSF55729">
    <property type="entry name" value="Acyl-CoA N-acyltransferases (Nat)"/>
    <property type="match status" value="1"/>
</dbReference>
<evidence type="ECO:0000313" key="2">
    <source>
        <dbReference type="EMBL" id="RKG35481.1"/>
    </source>
</evidence>
<evidence type="ECO:0000259" key="1">
    <source>
        <dbReference type="Pfam" id="PF13302"/>
    </source>
</evidence>
<feature type="domain" description="N-acetyltransferase" evidence="1">
    <location>
        <begin position="11"/>
        <end position="146"/>
    </location>
</feature>
<sequence length="171" mass="19683">MSHAPCLSSARLSIEPFKLQDCSDIYPCISLSLTQFMSWEPAQSFEEFESIGKSWLQAQALRTDQHFVLRDKTTQKFTGLIGIHRIQTKTPEFGLWIREDQHAKGFAKEALKVIYDWGIVTFEADYFIYPVAEQNYASRKLVEGLGGIISHVRQQPKYLQVTYHIPAKLKI</sequence>
<dbReference type="EMBL" id="RAXU01000003">
    <property type="protein sequence ID" value="RKG35481.1"/>
    <property type="molecule type" value="Genomic_DNA"/>
</dbReference>
<dbReference type="PANTHER" id="PTHR43792">
    <property type="entry name" value="GNAT FAMILY, PUTATIVE (AFU_ORTHOLOGUE AFUA_3G00765)-RELATED-RELATED"/>
    <property type="match status" value="1"/>
</dbReference>
<accession>A0A3A8F2X2</accession>
<reference evidence="2 3" key="1">
    <citation type="submission" date="2018-09" db="EMBL/GenBank/DDBJ databases">
        <title>The draft genome of Acinetobacter spp. strains.</title>
        <authorList>
            <person name="Qin J."/>
            <person name="Feng Y."/>
            <person name="Zong Z."/>
        </authorList>
    </citation>
    <scope>NUCLEOTIDE SEQUENCE [LARGE SCALE GENOMIC DNA]</scope>
    <source>
        <strain evidence="2 3">WCHAc060096</strain>
    </source>
</reference>
<comment type="caution">
    <text evidence="2">The sequence shown here is derived from an EMBL/GenBank/DDBJ whole genome shotgun (WGS) entry which is preliminary data.</text>
</comment>
<dbReference type="InterPro" id="IPR000182">
    <property type="entry name" value="GNAT_dom"/>
</dbReference>
<keyword evidence="2" id="KW-0808">Transferase</keyword>
<dbReference type="InterPro" id="IPR051531">
    <property type="entry name" value="N-acetyltransferase"/>
</dbReference>
<proteinExistence type="predicted"/>
<dbReference type="GO" id="GO:0016747">
    <property type="term" value="F:acyltransferase activity, transferring groups other than amino-acyl groups"/>
    <property type="evidence" value="ECO:0007669"/>
    <property type="project" value="InterPro"/>
</dbReference>
<keyword evidence="3" id="KW-1185">Reference proteome</keyword>
<dbReference type="InterPro" id="IPR016181">
    <property type="entry name" value="Acyl_CoA_acyltransferase"/>
</dbReference>
<evidence type="ECO:0000313" key="3">
    <source>
        <dbReference type="Proteomes" id="UP000269001"/>
    </source>
</evidence>